<organism evidence="3 4">
    <name type="scientific">Dermatophagoides farinae</name>
    <name type="common">American house dust mite</name>
    <dbReference type="NCBI Taxonomy" id="6954"/>
    <lineage>
        <taxon>Eukaryota</taxon>
        <taxon>Metazoa</taxon>
        <taxon>Ecdysozoa</taxon>
        <taxon>Arthropoda</taxon>
        <taxon>Chelicerata</taxon>
        <taxon>Arachnida</taxon>
        <taxon>Acari</taxon>
        <taxon>Acariformes</taxon>
        <taxon>Sarcoptiformes</taxon>
        <taxon>Astigmata</taxon>
        <taxon>Psoroptidia</taxon>
        <taxon>Analgoidea</taxon>
        <taxon>Pyroglyphidae</taxon>
        <taxon>Dermatophagoidinae</taxon>
        <taxon>Dermatophagoides</taxon>
    </lineage>
</organism>
<feature type="compositionally biased region" description="Acidic residues" evidence="1">
    <location>
        <begin position="13"/>
        <end position="25"/>
    </location>
</feature>
<keyword evidence="2" id="KW-0812">Transmembrane</keyword>
<protein>
    <submittedName>
        <fullName evidence="3">Uncharacterized protein</fullName>
    </submittedName>
</protein>
<dbReference type="EMBL" id="ASGP02000006">
    <property type="protein sequence ID" value="KAH9501126.1"/>
    <property type="molecule type" value="Genomic_DNA"/>
</dbReference>
<keyword evidence="2" id="KW-0472">Membrane</keyword>
<keyword evidence="4" id="KW-1185">Reference proteome</keyword>
<name>A0A922HRA0_DERFA</name>
<gene>
    <name evidence="3" type="ORF">DERF_011993</name>
</gene>
<dbReference type="AlphaFoldDB" id="A0A922HRA0"/>
<evidence type="ECO:0000313" key="4">
    <source>
        <dbReference type="Proteomes" id="UP000790347"/>
    </source>
</evidence>
<evidence type="ECO:0000256" key="2">
    <source>
        <dbReference type="SAM" id="Phobius"/>
    </source>
</evidence>
<reference evidence="3" key="1">
    <citation type="submission" date="2013-05" db="EMBL/GenBank/DDBJ databases">
        <authorList>
            <person name="Yim A.K.Y."/>
            <person name="Chan T.F."/>
            <person name="Ji K.M."/>
            <person name="Liu X.Y."/>
            <person name="Zhou J.W."/>
            <person name="Li R.Q."/>
            <person name="Yang K.Y."/>
            <person name="Li J."/>
            <person name="Li M."/>
            <person name="Law P.T.W."/>
            <person name="Wu Y.L."/>
            <person name="Cai Z.L."/>
            <person name="Qin H."/>
            <person name="Bao Y."/>
            <person name="Leung R.K.K."/>
            <person name="Ng P.K.S."/>
            <person name="Zou J."/>
            <person name="Zhong X.J."/>
            <person name="Ran P.X."/>
            <person name="Zhong N.S."/>
            <person name="Liu Z.G."/>
            <person name="Tsui S.K.W."/>
        </authorList>
    </citation>
    <scope>NUCLEOTIDE SEQUENCE</scope>
    <source>
        <strain evidence="3">Derf</strain>
        <tissue evidence="3">Whole organism</tissue>
    </source>
</reference>
<feature type="compositionally biased region" description="Polar residues" evidence="1">
    <location>
        <begin position="1"/>
        <end position="10"/>
    </location>
</feature>
<feature type="transmembrane region" description="Helical" evidence="2">
    <location>
        <begin position="82"/>
        <end position="115"/>
    </location>
</feature>
<dbReference type="Proteomes" id="UP000790347">
    <property type="component" value="Unassembled WGS sequence"/>
</dbReference>
<evidence type="ECO:0000313" key="3">
    <source>
        <dbReference type="EMBL" id="KAH9501126.1"/>
    </source>
</evidence>
<evidence type="ECO:0000256" key="1">
    <source>
        <dbReference type="SAM" id="MobiDB-lite"/>
    </source>
</evidence>
<accession>A0A922HRA0</accession>
<proteinExistence type="predicted"/>
<comment type="caution">
    <text evidence="3">The sequence shown here is derived from an EMBL/GenBank/DDBJ whole genome shotgun (WGS) entry which is preliminary data.</text>
</comment>
<reference evidence="3" key="2">
    <citation type="journal article" date="2022" name="Res Sq">
        <title>Comparative Genomics Reveals Insights into the Divergent Evolution of Astigmatic Mites and Household Pest Adaptations.</title>
        <authorList>
            <person name="Xiong Q."/>
            <person name="Wan A.T.-Y."/>
            <person name="Liu X.-Y."/>
            <person name="Fung C.S.-H."/>
            <person name="Xiao X."/>
            <person name="Malainual N."/>
            <person name="Hou J."/>
            <person name="Wang L."/>
            <person name="Wang M."/>
            <person name="Yang K."/>
            <person name="Cui Y."/>
            <person name="Leung E."/>
            <person name="Nong W."/>
            <person name="Shin S.-K."/>
            <person name="Au S."/>
            <person name="Jeong K.Y."/>
            <person name="Chew F.T."/>
            <person name="Hui J."/>
            <person name="Leung T.F."/>
            <person name="Tungtrongchitr A."/>
            <person name="Zhong N."/>
            <person name="Liu Z."/>
            <person name="Tsui S."/>
        </authorList>
    </citation>
    <scope>NUCLEOTIDE SEQUENCE</scope>
    <source>
        <strain evidence="3">Derf</strain>
        <tissue evidence="3">Whole organism</tissue>
    </source>
</reference>
<feature type="region of interest" description="Disordered" evidence="1">
    <location>
        <begin position="1"/>
        <end position="42"/>
    </location>
</feature>
<keyword evidence="2" id="KW-1133">Transmembrane helix</keyword>
<sequence>MEHQYDQTINDIDIIDDDDDDDDGDNVCVDEPKSSNNDNDDNVSKSIFKKIHYSLQSFINENFRLKHENKQRICQNFQRKIYLLKIFFAHLFSTTGLCFFVICYTCIGASMFVHIESRK</sequence>